<protein>
    <submittedName>
        <fullName evidence="1">Uncharacterized protein</fullName>
    </submittedName>
</protein>
<evidence type="ECO:0000313" key="2">
    <source>
        <dbReference type="Proteomes" id="UP001147752"/>
    </source>
</evidence>
<organism evidence="1 2">
    <name type="scientific">Penicillium concentricum</name>
    <dbReference type="NCBI Taxonomy" id="293559"/>
    <lineage>
        <taxon>Eukaryota</taxon>
        <taxon>Fungi</taxon>
        <taxon>Dikarya</taxon>
        <taxon>Ascomycota</taxon>
        <taxon>Pezizomycotina</taxon>
        <taxon>Eurotiomycetes</taxon>
        <taxon>Eurotiomycetidae</taxon>
        <taxon>Eurotiales</taxon>
        <taxon>Aspergillaceae</taxon>
        <taxon>Penicillium</taxon>
    </lineage>
</organism>
<name>A0A9W9UW88_9EURO</name>
<reference evidence="1" key="1">
    <citation type="submission" date="2022-12" db="EMBL/GenBank/DDBJ databases">
        <authorList>
            <person name="Petersen C."/>
        </authorList>
    </citation>
    <scope>NUCLEOTIDE SEQUENCE</scope>
    <source>
        <strain evidence="1">IBT 3081</strain>
    </source>
</reference>
<comment type="caution">
    <text evidence="1">The sequence shown here is derived from an EMBL/GenBank/DDBJ whole genome shotgun (WGS) entry which is preliminary data.</text>
</comment>
<evidence type="ECO:0000313" key="1">
    <source>
        <dbReference type="EMBL" id="KAJ5357086.1"/>
    </source>
</evidence>
<dbReference type="EMBL" id="JAPZBT010000006">
    <property type="protein sequence ID" value="KAJ5357086.1"/>
    <property type="molecule type" value="Genomic_DNA"/>
</dbReference>
<dbReference type="GeneID" id="81468601"/>
<accession>A0A9W9UW88</accession>
<gene>
    <name evidence="1" type="ORF">N7517_011695</name>
</gene>
<proteinExistence type="predicted"/>
<dbReference type="AlphaFoldDB" id="A0A9W9UW88"/>
<sequence>MKNMETIAVDPDLYPPECAYSPDDWHSETTSIKSSIYRGLMDNGRRLDHLVISDKRIDINPFQTKNIGMRLKCHTRTYIYSFLDSVPSDEQQFETYEAGHIVDLIMDSDQPNPLFRSPIGTDRERPLQVLDIGTGKGTWAMYAGLFRPQ</sequence>
<dbReference type="Proteomes" id="UP001147752">
    <property type="component" value="Unassembled WGS sequence"/>
</dbReference>
<dbReference type="OrthoDB" id="4311059at2759"/>
<keyword evidence="2" id="KW-1185">Reference proteome</keyword>
<dbReference type="RefSeq" id="XP_056575233.1">
    <property type="nucleotide sequence ID" value="XM_056729418.1"/>
</dbReference>
<reference evidence="1" key="2">
    <citation type="journal article" date="2023" name="IMA Fungus">
        <title>Comparative genomic study of the Penicillium genus elucidates a diverse pangenome and 15 lateral gene transfer events.</title>
        <authorList>
            <person name="Petersen C."/>
            <person name="Sorensen T."/>
            <person name="Nielsen M.R."/>
            <person name="Sondergaard T.E."/>
            <person name="Sorensen J.L."/>
            <person name="Fitzpatrick D.A."/>
            <person name="Frisvad J.C."/>
            <person name="Nielsen K.L."/>
        </authorList>
    </citation>
    <scope>NUCLEOTIDE SEQUENCE</scope>
    <source>
        <strain evidence="1">IBT 3081</strain>
    </source>
</reference>